<dbReference type="InterPro" id="IPR019318">
    <property type="entry name" value="Gua_nucleotide_exch_fac_Ric8"/>
</dbReference>
<organism evidence="5 6">
    <name type="scientific">Coprinopsis marcescibilis</name>
    <name type="common">Agaric fungus</name>
    <name type="synonym">Psathyrella marcescibilis</name>
    <dbReference type="NCBI Taxonomy" id="230819"/>
    <lineage>
        <taxon>Eukaryota</taxon>
        <taxon>Fungi</taxon>
        <taxon>Dikarya</taxon>
        <taxon>Basidiomycota</taxon>
        <taxon>Agaricomycotina</taxon>
        <taxon>Agaricomycetes</taxon>
        <taxon>Agaricomycetidae</taxon>
        <taxon>Agaricales</taxon>
        <taxon>Agaricineae</taxon>
        <taxon>Psathyrellaceae</taxon>
        <taxon>Coprinopsis</taxon>
    </lineage>
</organism>
<dbReference type="PANTHER" id="PTHR12425">
    <property type="entry name" value="SYNEMBRYN"/>
    <property type="match status" value="1"/>
</dbReference>
<protein>
    <recommendedName>
        <fullName evidence="7">Guanine nucleotide exchange factor</fullName>
    </recommendedName>
</protein>
<evidence type="ECO:0000256" key="4">
    <source>
        <dbReference type="SAM" id="MobiDB-lite"/>
    </source>
</evidence>
<dbReference type="PANTHER" id="PTHR12425:SF5">
    <property type="entry name" value="SYNEMBRYN"/>
    <property type="match status" value="1"/>
</dbReference>
<sequence>MSSDILNQYKSLTASSDRTKVSSVLNAIILAPPSSFDAGSRGDLIQLILQDVKAFGAGRLLPQDAAKALLAVKTLGREPSGSEVISRSENVLTLLGLQLSLKDYPDAASEALRCIANALLLIEPARHAFLDGEVNGAQFCIPMLDKASTPDQIFILSRILFLASASGSHRILDMVEEKYNGQALVDIIAAKIDLLITPTQNRTSMAREALTDVLKFAFYLLVHYPKLSDGELQGEDTHGDGKVLGDVWSSKLDSLLAPAIRVFLALTPMSPCPVAAPLSHAIHALISIPVNASLRPIWFPPVTTSSRTSSRNSPKSPGTPRGESSQPGSRSQSPGSHKTSTLDRAIAKLTAGRKSLSRSGSLSRPTSPSVTNPLIVLEKALELLDISLARYFPGKIDVDDPSVNTRVKQDTPQDSLDEMLSPLVVLLTRLCSADEPCRTRVRQFIVPDDLDRSSPLEDREDLLGRSLRMLGSVYHARLKDAIGEMLYAMADNNASTMSGLLGYGNVAGFLFNKGVLSAPGADPNAPTTTSTGEAINPITGTTIQPGSSSTADMTDEEKEREMEKLLVLFDRLEKTGALPKDQNPIRKAIQEGKLPNA</sequence>
<dbReference type="GO" id="GO:0001965">
    <property type="term" value="F:G-protein alpha-subunit binding"/>
    <property type="evidence" value="ECO:0007669"/>
    <property type="project" value="TreeGrafter"/>
</dbReference>
<dbReference type="EMBL" id="ML210150">
    <property type="protein sequence ID" value="TFK29316.1"/>
    <property type="molecule type" value="Genomic_DNA"/>
</dbReference>
<name>A0A5C3LBD5_COPMA</name>
<proteinExistence type="inferred from homology"/>
<evidence type="ECO:0000256" key="3">
    <source>
        <dbReference type="ARBA" id="ARBA00023186"/>
    </source>
</evidence>
<dbReference type="GO" id="GO:0005085">
    <property type="term" value="F:guanyl-nucleotide exchange factor activity"/>
    <property type="evidence" value="ECO:0007669"/>
    <property type="project" value="UniProtKB-KW"/>
</dbReference>
<evidence type="ECO:0008006" key="7">
    <source>
        <dbReference type="Google" id="ProtNLM"/>
    </source>
</evidence>
<feature type="region of interest" description="Disordered" evidence="4">
    <location>
        <begin position="577"/>
        <end position="597"/>
    </location>
</feature>
<evidence type="ECO:0000313" key="5">
    <source>
        <dbReference type="EMBL" id="TFK29316.1"/>
    </source>
</evidence>
<dbReference type="AlphaFoldDB" id="A0A5C3LBD5"/>
<dbReference type="GO" id="GO:0005737">
    <property type="term" value="C:cytoplasm"/>
    <property type="evidence" value="ECO:0007669"/>
    <property type="project" value="TreeGrafter"/>
</dbReference>
<dbReference type="OrthoDB" id="5585685at2759"/>
<keyword evidence="6" id="KW-1185">Reference proteome</keyword>
<evidence type="ECO:0000256" key="1">
    <source>
        <dbReference type="ARBA" id="ARBA00009049"/>
    </source>
</evidence>
<accession>A0A5C3LBD5</accession>
<dbReference type="Pfam" id="PF10165">
    <property type="entry name" value="Ric8"/>
    <property type="match status" value="1"/>
</dbReference>
<feature type="compositionally biased region" description="Low complexity" evidence="4">
    <location>
        <begin position="303"/>
        <end position="336"/>
    </location>
</feature>
<gene>
    <name evidence="5" type="ORF">FA15DRAFT_664249</name>
</gene>
<dbReference type="STRING" id="230819.A0A5C3LBD5"/>
<dbReference type="GO" id="GO:0007186">
    <property type="term" value="P:G protein-coupled receptor signaling pathway"/>
    <property type="evidence" value="ECO:0007669"/>
    <property type="project" value="TreeGrafter"/>
</dbReference>
<feature type="region of interest" description="Disordered" evidence="4">
    <location>
        <begin position="522"/>
        <end position="560"/>
    </location>
</feature>
<comment type="similarity">
    <text evidence="1">Belongs to the synembryn family.</text>
</comment>
<evidence type="ECO:0000313" key="6">
    <source>
        <dbReference type="Proteomes" id="UP000307440"/>
    </source>
</evidence>
<evidence type="ECO:0000256" key="2">
    <source>
        <dbReference type="ARBA" id="ARBA00022658"/>
    </source>
</evidence>
<keyword evidence="3" id="KW-0143">Chaperone</keyword>
<feature type="compositionally biased region" description="Polar residues" evidence="4">
    <location>
        <begin position="525"/>
        <end position="552"/>
    </location>
</feature>
<dbReference type="Proteomes" id="UP000307440">
    <property type="component" value="Unassembled WGS sequence"/>
</dbReference>
<feature type="region of interest" description="Disordered" evidence="4">
    <location>
        <begin position="303"/>
        <end position="341"/>
    </location>
</feature>
<keyword evidence="2" id="KW-0344">Guanine-nucleotide releasing factor</keyword>
<reference evidence="5 6" key="1">
    <citation type="journal article" date="2019" name="Nat. Ecol. Evol.">
        <title>Megaphylogeny resolves global patterns of mushroom evolution.</title>
        <authorList>
            <person name="Varga T."/>
            <person name="Krizsan K."/>
            <person name="Foldi C."/>
            <person name="Dima B."/>
            <person name="Sanchez-Garcia M."/>
            <person name="Sanchez-Ramirez S."/>
            <person name="Szollosi G.J."/>
            <person name="Szarkandi J.G."/>
            <person name="Papp V."/>
            <person name="Albert L."/>
            <person name="Andreopoulos W."/>
            <person name="Angelini C."/>
            <person name="Antonin V."/>
            <person name="Barry K.W."/>
            <person name="Bougher N.L."/>
            <person name="Buchanan P."/>
            <person name="Buyck B."/>
            <person name="Bense V."/>
            <person name="Catcheside P."/>
            <person name="Chovatia M."/>
            <person name="Cooper J."/>
            <person name="Damon W."/>
            <person name="Desjardin D."/>
            <person name="Finy P."/>
            <person name="Geml J."/>
            <person name="Haridas S."/>
            <person name="Hughes K."/>
            <person name="Justo A."/>
            <person name="Karasinski D."/>
            <person name="Kautmanova I."/>
            <person name="Kiss B."/>
            <person name="Kocsube S."/>
            <person name="Kotiranta H."/>
            <person name="LaButti K.M."/>
            <person name="Lechner B.E."/>
            <person name="Liimatainen K."/>
            <person name="Lipzen A."/>
            <person name="Lukacs Z."/>
            <person name="Mihaltcheva S."/>
            <person name="Morgado L.N."/>
            <person name="Niskanen T."/>
            <person name="Noordeloos M.E."/>
            <person name="Ohm R.A."/>
            <person name="Ortiz-Santana B."/>
            <person name="Ovrebo C."/>
            <person name="Racz N."/>
            <person name="Riley R."/>
            <person name="Savchenko A."/>
            <person name="Shiryaev A."/>
            <person name="Soop K."/>
            <person name="Spirin V."/>
            <person name="Szebenyi C."/>
            <person name="Tomsovsky M."/>
            <person name="Tulloss R.E."/>
            <person name="Uehling J."/>
            <person name="Grigoriev I.V."/>
            <person name="Vagvolgyi C."/>
            <person name="Papp T."/>
            <person name="Martin F.M."/>
            <person name="Miettinen O."/>
            <person name="Hibbett D.S."/>
            <person name="Nagy L.G."/>
        </authorList>
    </citation>
    <scope>NUCLEOTIDE SEQUENCE [LARGE SCALE GENOMIC DNA]</scope>
    <source>
        <strain evidence="5 6">CBS 121175</strain>
    </source>
</reference>